<feature type="domain" description="Mammalian cell entry C-terminal" evidence="2">
    <location>
        <begin position="118"/>
        <end position="304"/>
    </location>
</feature>
<dbReference type="Proteomes" id="UP000319769">
    <property type="component" value="Unassembled WGS sequence"/>
</dbReference>
<dbReference type="PANTHER" id="PTHR33371:SF18">
    <property type="entry name" value="MCE-FAMILY PROTEIN MCE3C"/>
    <property type="match status" value="1"/>
</dbReference>
<name>A0A5N0UQF7_9PSEU</name>
<dbReference type="PANTHER" id="PTHR33371">
    <property type="entry name" value="INTERMEMBRANE PHOSPHOLIPID TRANSPORT SYSTEM BINDING PROTEIN MLAD-RELATED"/>
    <property type="match status" value="1"/>
</dbReference>
<dbReference type="InterPro" id="IPR005693">
    <property type="entry name" value="Mce"/>
</dbReference>
<gene>
    <name evidence="3" type="ORF">FPZ12_039505</name>
</gene>
<dbReference type="EMBL" id="VMNW02000105">
    <property type="protein sequence ID" value="KAA9151159.1"/>
    <property type="molecule type" value="Genomic_DNA"/>
</dbReference>
<dbReference type="InterPro" id="IPR052336">
    <property type="entry name" value="MlaD_Phospholipid_Transporter"/>
</dbReference>
<dbReference type="InterPro" id="IPR024516">
    <property type="entry name" value="Mce_C"/>
</dbReference>
<dbReference type="Pfam" id="PF11887">
    <property type="entry name" value="Mce4_CUP1"/>
    <property type="match status" value="1"/>
</dbReference>
<evidence type="ECO:0000313" key="3">
    <source>
        <dbReference type="EMBL" id="KAA9151159.1"/>
    </source>
</evidence>
<dbReference type="InterPro" id="IPR003399">
    <property type="entry name" value="Mce/MlaD"/>
</dbReference>
<dbReference type="OrthoDB" id="5241191at2"/>
<dbReference type="NCBIfam" id="TIGR00996">
    <property type="entry name" value="Mtu_fam_mce"/>
    <property type="match status" value="1"/>
</dbReference>
<protein>
    <submittedName>
        <fullName evidence="3">MCE family protein</fullName>
    </submittedName>
</protein>
<keyword evidence="4" id="KW-1185">Reference proteome</keyword>
<dbReference type="PRINTS" id="PR01782">
    <property type="entry name" value="MCEVIRFACTOR"/>
</dbReference>
<evidence type="ECO:0000259" key="1">
    <source>
        <dbReference type="Pfam" id="PF02470"/>
    </source>
</evidence>
<feature type="domain" description="Mce/MlaD" evidence="1">
    <location>
        <begin position="41"/>
        <end position="114"/>
    </location>
</feature>
<accession>A0A5N0UQF7</accession>
<organism evidence="3 4">
    <name type="scientific">Amycolatopsis acidicola</name>
    <dbReference type="NCBI Taxonomy" id="2596893"/>
    <lineage>
        <taxon>Bacteria</taxon>
        <taxon>Bacillati</taxon>
        <taxon>Actinomycetota</taxon>
        <taxon>Actinomycetes</taxon>
        <taxon>Pseudonocardiales</taxon>
        <taxon>Pseudonocardiaceae</taxon>
        <taxon>Amycolatopsis</taxon>
    </lineage>
</organism>
<comment type="caution">
    <text evidence="3">The sequence shown here is derived from an EMBL/GenBank/DDBJ whole genome shotgun (WGS) entry which is preliminary data.</text>
</comment>
<evidence type="ECO:0000313" key="4">
    <source>
        <dbReference type="Proteomes" id="UP000319769"/>
    </source>
</evidence>
<dbReference type="AlphaFoldDB" id="A0A5N0UQF7"/>
<dbReference type="Pfam" id="PF02470">
    <property type="entry name" value="MlaD"/>
    <property type="match status" value="1"/>
</dbReference>
<reference evidence="3" key="1">
    <citation type="submission" date="2019-09" db="EMBL/GenBank/DDBJ databases">
        <authorList>
            <person name="Teo W.F.A."/>
            <person name="Duangmal K."/>
        </authorList>
    </citation>
    <scope>NUCLEOTIDE SEQUENCE [LARGE SCALE GENOMIC DNA]</scope>
    <source>
        <strain evidence="3">K81G1</strain>
    </source>
</reference>
<evidence type="ECO:0000259" key="2">
    <source>
        <dbReference type="Pfam" id="PF11887"/>
    </source>
</evidence>
<dbReference type="GO" id="GO:0005576">
    <property type="term" value="C:extracellular region"/>
    <property type="evidence" value="ECO:0007669"/>
    <property type="project" value="TreeGrafter"/>
</dbReference>
<sequence>MPVNWGGKNPLRTGALAAAVALVLVAAAVLAPNAWFKARTDDFHAQLANASGLQQDDPVYVAGVPAGRVTGIGLAGDRVDVAFRLDSGVGLGSTSRAEVKLMTVLGRRYLAVEPSGPGRMRAGDTIPLERTSVPYLLDDLGRQAEQTTQDLDLGRLRQMMQTLVQTVPDDPAQLGQALDGVTAVTGMISGNSGQITQLLDGTQQLTDTLLAQQNTLVSLLGNADLVLKTLMDRRTAITQLIDDVSALTTTASQLLHDDGPQLDSLLDQLHGITGTLTANSQNLGAAIDKLAPTARYLANATGNGDWADVSGPAGPLPDNVLCLAGLAKGCK</sequence>
<proteinExistence type="predicted"/>